<evidence type="ECO:0000256" key="1">
    <source>
        <dbReference type="ARBA" id="ARBA00006249"/>
    </source>
</evidence>
<evidence type="ECO:0000256" key="7">
    <source>
        <dbReference type="ARBA" id="ARBA00022837"/>
    </source>
</evidence>
<evidence type="ECO:0000256" key="3">
    <source>
        <dbReference type="ARBA" id="ARBA00022651"/>
    </source>
</evidence>
<name>A0A066XM07_COLSU</name>
<dbReference type="OMA" id="HCNSGPG"/>
<dbReference type="AlphaFoldDB" id="A0A066XM07"/>
<evidence type="ECO:0000256" key="5">
    <source>
        <dbReference type="ARBA" id="ARBA00022729"/>
    </source>
</evidence>
<gene>
    <name evidence="11" type="ORF">CSUB01_01713</name>
</gene>
<accession>A0A066XM07</accession>
<keyword evidence="4" id="KW-0479">Metal-binding</keyword>
<keyword evidence="6 10" id="KW-0378">Hydrolase</keyword>
<comment type="similarity">
    <text evidence="1 10">Belongs to the tannase family.</text>
</comment>
<dbReference type="GO" id="GO:0045493">
    <property type="term" value="P:xylan catabolic process"/>
    <property type="evidence" value="ECO:0007669"/>
    <property type="project" value="UniProtKB-KW"/>
</dbReference>
<feature type="signal peptide" evidence="10">
    <location>
        <begin position="1"/>
        <end position="21"/>
    </location>
</feature>
<evidence type="ECO:0000256" key="8">
    <source>
        <dbReference type="ARBA" id="ARBA00023157"/>
    </source>
</evidence>
<evidence type="ECO:0000256" key="10">
    <source>
        <dbReference type="RuleBase" id="RU361238"/>
    </source>
</evidence>
<evidence type="ECO:0000313" key="11">
    <source>
        <dbReference type="EMBL" id="KDN67070.1"/>
    </source>
</evidence>
<evidence type="ECO:0000256" key="9">
    <source>
        <dbReference type="ARBA" id="ARBA00034075"/>
    </source>
</evidence>
<dbReference type="InterPro" id="IPR011118">
    <property type="entry name" value="Tannase/feruloyl_esterase"/>
</dbReference>
<comment type="catalytic activity">
    <reaction evidence="9">
        <text>feruloyl-polysaccharide + H2O = ferulate + polysaccharide.</text>
        <dbReference type="EC" id="3.1.1.73"/>
    </reaction>
</comment>
<dbReference type="GO" id="GO:0030600">
    <property type="term" value="F:feruloyl esterase activity"/>
    <property type="evidence" value="ECO:0007669"/>
    <property type="project" value="UniProtKB-EC"/>
</dbReference>
<keyword evidence="12" id="KW-1185">Reference proteome</keyword>
<dbReference type="PANTHER" id="PTHR33938:SF15">
    <property type="entry name" value="FERULOYL ESTERASE B-RELATED"/>
    <property type="match status" value="1"/>
</dbReference>
<dbReference type="EC" id="3.1.1.-" evidence="10"/>
<dbReference type="eggNOG" id="ENOG502SHYE">
    <property type="taxonomic scope" value="Eukaryota"/>
</dbReference>
<keyword evidence="8" id="KW-1015">Disulfide bond</keyword>
<keyword evidence="3" id="KW-0119">Carbohydrate metabolism</keyword>
<dbReference type="Gene3D" id="3.40.50.1820">
    <property type="entry name" value="alpha/beta hydrolase"/>
    <property type="match status" value="1"/>
</dbReference>
<dbReference type="Proteomes" id="UP000027238">
    <property type="component" value="Unassembled WGS sequence"/>
</dbReference>
<dbReference type="EMBL" id="JMSE01000842">
    <property type="protein sequence ID" value="KDN67070.1"/>
    <property type="molecule type" value="Genomic_DNA"/>
</dbReference>
<keyword evidence="5 10" id="KW-0732">Signal</keyword>
<keyword evidence="2" id="KW-0719">Serine esterase</keyword>
<dbReference type="SUPFAM" id="SSF53474">
    <property type="entry name" value="alpha/beta-Hydrolases"/>
    <property type="match status" value="1"/>
</dbReference>
<dbReference type="InterPro" id="IPR029058">
    <property type="entry name" value="AB_hydrolase_fold"/>
</dbReference>
<dbReference type="GO" id="GO:0046872">
    <property type="term" value="F:metal ion binding"/>
    <property type="evidence" value="ECO:0007669"/>
    <property type="project" value="UniProtKB-KW"/>
</dbReference>
<evidence type="ECO:0000256" key="6">
    <source>
        <dbReference type="ARBA" id="ARBA00022801"/>
    </source>
</evidence>
<dbReference type="PANTHER" id="PTHR33938">
    <property type="entry name" value="FERULOYL ESTERASE B-RELATED"/>
    <property type="match status" value="1"/>
</dbReference>
<dbReference type="OrthoDB" id="3039123at2759"/>
<sequence length="539" mass="58098">MFVASVLPLFVFLGLGAPALAAFQDDCLALTPEAAVANSTGKTLEFVTSGTKLSFPEQDASCNRASQVVRADVCRVAMNITTSDRSEVAAEVWLPKDWNGRLVTVAGGGLDGCIHYEDMAYATANGFAVVGTNNGHAGTAGVQFLDNEDVVIDFSWRAIHVGVVAGRQLLQPLYGRAATRSYFLGCSLGGRQGIKAADMFPDDFDGIVAGAPAVDFNNLYSFRASFFPRTGAVGSEDFITPEVWKTTIHDEVLRQCDKIDGVEDGIIEDPTLCQFDAGTLLCQDDSAADDSTDCLSSKQVDIVRSIFSPTINAQGNLFWPGMNPGSEVVSADGLYNGKPWALSQNWFRYAVYNDPSWDAATFTLEKDATFADRKNPGDIRSNPDDLSTFKDRGGKLLMFHGQQDQQITSFHTPIFYDRLSQGMGLDQVGMDGFARFFRISGMNHCSTGPGAWVLGQGGGAGDAAFADSLPFDASHNVLAAIVDWVEIGVAPETITGTKFVNDTADLGIDFQRRHCKYPLRNTYKGGGLDPKSVDSWTCT</sequence>
<comment type="caution">
    <text evidence="11">The sequence shown here is derived from an EMBL/GenBank/DDBJ whole genome shotgun (WGS) entry which is preliminary data.</text>
</comment>
<protein>
    <recommendedName>
        <fullName evidence="10">Carboxylic ester hydrolase</fullName>
        <ecNumber evidence="10">3.1.1.-</ecNumber>
    </recommendedName>
</protein>
<dbReference type="Pfam" id="PF07519">
    <property type="entry name" value="Tannase"/>
    <property type="match status" value="1"/>
</dbReference>
<keyword evidence="7" id="KW-0106">Calcium</keyword>
<organism evidence="11 12">
    <name type="scientific">Colletotrichum sublineola</name>
    <name type="common">Sorghum anthracnose fungus</name>
    <dbReference type="NCBI Taxonomy" id="1173701"/>
    <lineage>
        <taxon>Eukaryota</taxon>
        <taxon>Fungi</taxon>
        <taxon>Dikarya</taxon>
        <taxon>Ascomycota</taxon>
        <taxon>Pezizomycotina</taxon>
        <taxon>Sordariomycetes</taxon>
        <taxon>Hypocreomycetidae</taxon>
        <taxon>Glomerellales</taxon>
        <taxon>Glomerellaceae</taxon>
        <taxon>Colletotrichum</taxon>
        <taxon>Colletotrichum graminicola species complex</taxon>
    </lineage>
</organism>
<evidence type="ECO:0000256" key="4">
    <source>
        <dbReference type="ARBA" id="ARBA00022723"/>
    </source>
</evidence>
<reference evidence="12" key="1">
    <citation type="journal article" date="2014" name="Genome Announc.">
        <title>Draft genome sequence of Colletotrichum sublineola, a destructive pathogen of cultivated sorghum.</title>
        <authorList>
            <person name="Baroncelli R."/>
            <person name="Sanz-Martin J.M."/>
            <person name="Rech G.E."/>
            <person name="Sukno S.A."/>
            <person name="Thon M.R."/>
        </authorList>
    </citation>
    <scope>NUCLEOTIDE SEQUENCE [LARGE SCALE GENOMIC DNA]</scope>
    <source>
        <strain evidence="12">TX430BB</strain>
    </source>
</reference>
<dbReference type="HOGENOM" id="CLU_014819_1_0_1"/>
<keyword evidence="3" id="KW-0624">Polysaccharide degradation</keyword>
<feature type="chain" id="PRO_5005103183" description="Carboxylic ester hydrolase" evidence="10">
    <location>
        <begin position="22"/>
        <end position="539"/>
    </location>
</feature>
<evidence type="ECO:0000256" key="2">
    <source>
        <dbReference type="ARBA" id="ARBA00022487"/>
    </source>
</evidence>
<evidence type="ECO:0000313" key="12">
    <source>
        <dbReference type="Proteomes" id="UP000027238"/>
    </source>
</evidence>
<proteinExistence type="inferred from homology"/>
<keyword evidence="3" id="KW-0858">Xylan degradation</keyword>